<sequence>MPFSTLSAIRESKLEDFPGGHSEAILISTIQKAKGRDFDNVFLMLENFNLGTEEAVR</sequence>
<dbReference type="RefSeq" id="WP_157135368.1">
    <property type="nucleotide sequence ID" value="NZ_FRDN01000003.1"/>
</dbReference>
<keyword evidence="1" id="KW-0067">ATP-binding</keyword>
<name>A0A1M7RWA7_9FIRM</name>
<dbReference type="AlphaFoldDB" id="A0A1M7RWA7"/>
<reference evidence="2" key="1">
    <citation type="submission" date="2016-12" db="EMBL/GenBank/DDBJ databases">
        <authorList>
            <person name="Varghese N."/>
            <person name="Submissions S."/>
        </authorList>
    </citation>
    <scope>NUCLEOTIDE SEQUENCE [LARGE SCALE GENOMIC DNA]</scope>
    <source>
        <strain evidence="2">DSM 11544</strain>
    </source>
</reference>
<dbReference type="GO" id="GO:0004386">
    <property type="term" value="F:helicase activity"/>
    <property type="evidence" value="ECO:0007669"/>
    <property type="project" value="UniProtKB-KW"/>
</dbReference>
<dbReference type="EMBL" id="FRDN01000003">
    <property type="protein sequence ID" value="SHN50444.1"/>
    <property type="molecule type" value="Genomic_DNA"/>
</dbReference>
<accession>A0A1M7RWA7</accession>
<keyword evidence="2" id="KW-1185">Reference proteome</keyword>
<dbReference type="STRING" id="1121395.SAMN02745215_00183"/>
<evidence type="ECO:0000313" key="2">
    <source>
        <dbReference type="Proteomes" id="UP000184010"/>
    </source>
</evidence>
<protein>
    <submittedName>
        <fullName evidence="1">ATP-dependent DNA helicase RecQ</fullName>
    </submittedName>
</protein>
<keyword evidence="1" id="KW-0547">Nucleotide-binding</keyword>
<keyword evidence="1" id="KW-0378">Hydrolase</keyword>
<evidence type="ECO:0000313" key="1">
    <source>
        <dbReference type="EMBL" id="SHN50444.1"/>
    </source>
</evidence>
<keyword evidence="1" id="KW-0347">Helicase</keyword>
<dbReference type="Proteomes" id="UP000184010">
    <property type="component" value="Unassembled WGS sequence"/>
</dbReference>
<gene>
    <name evidence="1" type="ORF">SAMN02745215_00183</name>
</gene>
<organism evidence="1 2">
    <name type="scientific">Desulfitobacterium chlororespirans DSM 11544</name>
    <dbReference type="NCBI Taxonomy" id="1121395"/>
    <lineage>
        <taxon>Bacteria</taxon>
        <taxon>Bacillati</taxon>
        <taxon>Bacillota</taxon>
        <taxon>Clostridia</taxon>
        <taxon>Eubacteriales</taxon>
        <taxon>Desulfitobacteriaceae</taxon>
        <taxon>Desulfitobacterium</taxon>
    </lineage>
</organism>
<proteinExistence type="predicted"/>